<dbReference type="Proteomes" id="UP000276103">
    <property type="component" value="Unassembled WGS sequence"/>
</dbReference>
<evidence type="ECO:0000313" key="1">
    <source>
        <dbReference type="EMBL" id="RUS92508.1"/>
    </source>
</evidence>
<proteinExistence type="predicted"/>
<gene>
    <name evidence="1" type="ORF">DSM107003_49910</name>
</gene>
<keyword evidence="2" id="KW-1185">Reference proteome</keyword>
<evidence type="ECO:0000313" key="2">
    <source>
        <dbReference type="Proteomes" id="UP000276103"/>
    </source>
</evidence>
<accession>A0A3S5K2M5</accession>
<protein>
    <submittedName>
        <fullName evidence="1">Uncharacterized protein</fullName>
    </submittedName>
</protein>
<sequence length="261" mass="28435">MLSGVGELGIFTLDQATKALGQDIFFPGLFYNFVYAGEAQSKKAKAWISGKRKNVSSAVGEETQTLKLSFQYLDWFHLGFAYDELPQTSNDVQLPIIKTVTVPSTTPYEVADNDITTGNAANLKAYLPARGAWGEAGYRKRVTAAPAAKQFQVDTTNKKLIFHNSDAGATVQYAIMKTYASIDSIGYENSADSFGKLSFLGKGYGPEFPNGIMIYLPNITRSSIVSMDTSSDVPEFSIDFDANVPPGKRTPHQYFNLASAA</sequence>
<comment type="caution">
    <text evidence="1">The sequence shown here is derived from an EMBL/GenBank/DDBJ whole genome shotgun (WGS) entry which is preliminary data.</text>
</comment>
<dbReference type="AlphaFoldDB" id="A0A3S5K2M5"/>
<reference evidence="1 2" key="1">
    <citation type="journal article" date="2019" name="Genome Biol. Evol.">
        <title>Day and night: Metabolic profiles and evolutionary relationships of six axenic non-marine cyanobacteria.</title>
        <authorList>
            <person name="Will S.E."/>
            <person name="Henke P."/>
            <person name="Boedeker C."/>
            <person name="Huang S."/>
            <person name="Brinkmann H."/>
            <person name="Rohde M."/>
            <person name="Jarek M."/>
            <person name="Friedl T."/>
            <person name="Seufert S."/>
            <person name="Schumacher M."/>
            <person name="Overmann J."/>
            <person name="Neumann-Schaal M."/>
            <person name="Petersen J."/>
        </authorList>
    </citation>
    <scope>NUCLEOTIDE SEQUENCE [LARGE SCALE GENOMIC DNA]</scope>
    <source>
        <strain evidence="1 2">SAG 1403-4b</strain>
    </source>
</reference>
<name>A0A3S5K2M5_ANAVA</name>
<organism evidence="1 2">
    <name type="scientific">Trichormus variabilis SAG 1403-4b</name>
    <dbReference type="NCBI Taxonomy" id="447716"/>
    <lineage>
        <taxon>Bacteria</taxon>
        <taxon>Bacillati</taxon>
        <taxon>Cyanobacteriota</taxon>
        <taxon>Cyanophyceae</taxon>
        <taxon>Nostocales</taxon>
        <taxon>Nostocaceae</taxon>
        <taxon>Trichormus</taxon>
    </lineage>
</organism>
<dbReference type="EMBL" id="RSCM01000027">
    <property type="protein sequence ID" value="RUS92508.1"/>
    <property type="molecule type" value="Genomic_DNA"/>
</dbReference>